<proteinExistence type="predicted"/>
<dbReference type="PROSITE" id="PS51371">
    <property type="entry name" value="CBS"/>
    <property type="match status" value="1"/>
</dbReference>
<sequence>MPALVQSAGDVLAMSFKREKTVGDLMVSLEACRTIPADSSLKDALSLMKRVALQSRAGAIPPLVVLEARVPIGLLKADHLLALAHLPFPQRESYAGWSISFPTEEPPSYNGLFTSRVQEMAKRKVRETMHPFPATLQPQDPLSRAAYLLSHSGFEILPVEEKNRVVGLLRDKELFLELSRIVTGG</sequence>
<dbReference type="InterPro" id="IPR000644">
    <property type="entry name" value="CBS_dom"/>
</dbReference>
<dbReference type="STRING" id="1121432.SAMN02745219_01953"/>
<name>A0A1M6H9P7_9FIRM</name>
<dbReference type="EMBL" id="FQZM01000022">
    <property type="protein sequence ID" value="SHJ18843.1"/>
    <property type="molecule type" value="Genomic_DNA"/>
</dbReference>
<evidence type="ECO:0000256" key="1">
    <source>
        <dbReference type="PROSITE-ProRule" id="PRU00703"/>
    </source>
</evidence>
<dbReference type="Gene3D" id="3.10.580.10">
    <property type="entry name" value="CBS-domain"/>
    <property type="match status" value="1"/>
</dbReference>
<protein>
    <submittedName>
        <fullName evidence="3">CBS domain-containing protein</fullName>
    </submittedName>
</protein>
<dbReference type="RefSeq" id="WP_072869235.1">
    <property type="nucleotide sequence ID" value="NZ_FQZM01000022.1"/>
</dbReference>
<dbReference type="Pfam" id="PF00571">
    <property type="entry name" value="CBS"/>
    <property type="match status" value="1"/>
</dbReference>
<keyword evidence="1" id="KW-0129">CBS domain</keyword>
<dbReference type="AlphaFoldDB" id="A0A1M6H9P7"/>
<accession>A0A1M6H9P7</accession>
<evidence type="ECO:0000313" key="4">
    <source>
        <dbReference type="Proteomes" id="UP000184529"/>
    </source>
</evidence>
<reference evidence="4" key="1">
    <citation type="submission" date="2016-11" db="EMBL/GenBank/DDBJ databases">
        <authorList>
            <person name="Varghese N."/>
            <person name="Submissions S."/>
        </authorList>
    </citation>
    <scope>NUCLEOTIDE SEQUENCE [LARGE SCALE GENOMIC DNA]</scope>
    <source>
        <strain evidence="4">DSM 16057</strain>
    </source>
</reference>
<dbReference type="InterPro" id="IPR046342">
    <property type="entry name" value="CBS_dom_sf"/>
</dbReference>
<keyword evidence="4" id="KW-1185">Reference proteome</keyword>
<evidence type="ECO:0000259" key="2">
    <source>
        <dbReference type="PROSITE" id="PS51371"/>
    </source>
</evidence>
<feature type="domain" description="CBS" evidence="2">
    <location>
        <begin position="129"/>
        <end position="185"/>
    </location>
</feature>
<dbReference type="Proteomes" id="UP000184529">
    <property type="component" value="Unassembled WGS sequence"/>
</dbReference>
<dbReference type="SUPFAM" id="SSF54631">
    <property type="entry name" value="CBS-domain pair"/>
    <property type="match status" value="1"/>
</dbReference>
<organism evidence="3 4">
    <name type="scientific">Desulfofundulus thermosubterraneus DSM 16057</name>
    <dbReference type="NCBI Taxonomy" id="1121432"/>
    <lineage>
        <taxon>Bacteria</taxon>
        <taxon>Bacillati</taxon>
        <taxon>Bacillota</taxon>
        <taxon>Clostridia</taxon>
        <taxon>Eubacteriales</taxon>
        <taxon>Peptococcaceae</taxon>
        <taxon>Desulfofundulus</taxon>
    </lineage>
</organism>
<evidence type="ECO:0000313" key="3">
    <source>
        <dbReference type="EMBL" id="SHJ18843.1"/>
    </source>
</evidence>
<gene>
    <name evidence="3" type="ORF">SAMN02745219_01953</name>
</gene>
<dbReference type="OrthoDB" id="1806071at2"/>